<evidence type="ECO:0000259" key="3">
    <source>
        <dbReference type="SMART" id="SM00841"/>
    </source>
</evidence>
<dbReference type="PROSITE" id="PS01275">
    <property type="entry name" value="EFP"/>
    <property type="match status" value="1"/>
</dbReference>
<evidence type="ECO:0000256" key="2">
    <source>
        <dbReference type="HAMAP-Rule" id="MF_00646"/>
    </source>
</evidence>
<keyword evidence="6" id="KW-1185">Reference proteome</keyword>
<dbReference type="GO" id="GO:0005829">
    <property type="term" value="C:cytosol"/>
    <property type="evidence" value="ECO:0007669"/>
    <property type="project" value="UniProtKB-ARBA"/>
</dbReference>
<dbReference type="SMART" id="SM01185">
    <property type="entry name" value="EFP"/>
    <property type="match status" value="1"/>
</dbReference>
<keyword evidence="5" id="KW-0251">Elongation factor</keyword>
<dbReference type="CDD" id="cd05794">
    <property type="entry name" value="S1_EF-P_repeat_2"/>
    <property type="match status" value="1"/>
</dbReference>
<dbReference type="RefSeq" id="WP_090729405.1">
    <property type="nucleotide sequence ID" value="NZ_FOOU01000013.1"/>
</dbReference>
<dbReference type="FunFam" id="2.40.50.140:FF:000004">
    <property type="entry name" value="Elongation factor P"/>
    <property type="match status" value="1"/>
</dbReference>
<evidence type="ECO:0000256" key="1">
    <source>
        <dbReference type="ARBA" id="ARBA00009479"/>
    </source>
</evidence>
<accession>A0A1I2UJ98</accession>
<dbReference type="InterPro" id="IPR011897">
    <property type="entry name" value="Transl_elong_p-like_YeiP"/>
</dbReference>
<dbReference type="HAMAP" id="MF_00646">
    <property type="entry name" value="EFP"/>
    <property type="match status" value="1"/>
</dbReference>
<dbReference type="PANTHER" id="PTHR30053:SF14">
    <property type="entry name" value="TRANSLATION ELONGATION FACTOR KOW-LIKE DOMAIN-CONTAINING PROTEIN"/>
    <property type="match status" value="1"/>
</dbReference>
<dbReference type="InterPro" id="IPR015365">
    <property type="entry name" value="Elong-fact-P_C"/>
</dbReference>
<evidence type="ECO:0000313" key="5">
    <source>
        <dbReference type="EMBL" id="SFG77232.1"/>
    </source>
</evidence>
<dbReference type="PIRSF" id="PIRSF005901">
    <property type="entry name" value="EF-P"/>
    <property type="match status" value="1"/>
</dbReference>
<keyword evidence="5" id="KW-0648">Protein biosynthesis</keyword>
<organism evidence="5 6">
    <name type="scientific">Neptunomonas qingdaonensis</name>
    <dbReference type="NCBI Taxonomy" id="1045558"/>
    <lineage>
        <taxon>Bacteria</taxon>
        <taxon>Pseudomonadati</taxon>
        <taxon>Pseudomonadota</taxon>
        <taxon>Gammaproteobacteria</taxon>
        <taxon>Oceanospirillales</taxon>
        <taxon>Oceanospirillaceae</taxon>
        <taxon>Neptunomonas</taxon>
    </lineage>
</organism>
<dbReference type="Pfam" id="PF09285">
    <property type="entry name" value="Elong-fact-P_C"/>
    <property type="match status" value="1"/>
</dbReference>
<comment type="similarity">
    <text evidence="1 2">Belongs to the elongation factor P family.</text>
</comment>
<dbReference type="SUPFAM" id="SSF50249">
    <property type="entry name" value="Nucleic acid-binding proteins"/>
    <property type="match status" value="2"/>
</dbReference>
<dbReference type="EMBL" id="FOOU01000013">
    <property type="protein sequence ID" value="SFG77232.1"/>
    <property type="molecule type" value="Genomic_DNA"/>
</dbReference>
<dbReference type="InterPro" id="IPR014722">
    <property type="entry name" value="Rib_uL2_dom2"/>
</dbReference>
<dbReference type="InterPro" id="IPR013185">
    <property type="entry name" value="Transl_elong_KOW-like"/>
</dbReference>
<dbReference type="Pfam" id="PF01132">
    <property type="entry name" value="EFP"/>
    <property type="match status" value="1"/>
</dbReference>
<dbReference type="InterPro" id="IPR012340">
    <property type="entry name" value="NA-bd_OB-fold"/>
</dbReference>
<evidence type="ECO:0000313" key="6">
    <source>
        <dbReference type="Proteomes" id="UP000198623"/>
    </source>
</evidence>
<dbReference type="InterPro" id="IPR013852">
    <property type="entry name" value="Transl_elong_P/YeiP_CS"/>
</dbReference>
<name>A0A1I2UJ98_9GAMM</name>
<feature type="domain" description="Elongation factor P C-terminal" evidence="3">
    <location>
        <begin position="132"/>
        <end position="187"/>
    </location>
</feature>
<dbReference type="AlphaFoldDB" id="A0A1I2UJ98"/>
<gene>
    <name evidence="5" type="ORF">SAMN05216175_11360</name>
</gene>
<dbReference type="GO" id="GO:0043043">
    <property type="term" value="P:peptide biosynthetic process"/>
    <property type="evidence" value="ECO:0007669"/>
    <property type="project" value="InterPro"/>
</dbReference>
<dbReference type="STRING" id="1045558.SAMN05216175_11360"/>
<protein>
    <recommendedName>
        <fullName evidence="2">Elongation factor P-like protein</fullName>
    </recommendedName>
</protein>
<feature type="domain" description="Translation elongation factor P/YeiP central" evidence="4">
    <location>
        <begin position="69"/>
        <end position="124"/>
    </location>
</feature>
<dbReference type="InterPro" id="IPR020599">
    <property type="entry name" value="Transl_elong_fac_P/YeiP"/>
</dbReference>
<dbReference type="SMART" id="SM00841">
    <property type="entry name" value="Elong-fact-P_C"/>
    <property type="match status" value="1"/>
</dbReference>
<evidence type="ECO:0000259" key="4">
    <source>
        <dbReference type="SMART" id="SM01185"/>
    </source>
</evidence>
<dbReference type="Pfam" id="PF08207">
    <property type="entry name" value="EFP_N"/>
    <property type="match status" value="1"/>
</dbReference>
<dbReference type="GO" id="GO:0003746">
    <property type="term" value="F:translation elongation factor activity"/>
    <property type="evidence" value="ECO:0007669"/>
    <property type="project" value="UniProtKB-UniRule"/>
</dbReference>
<dbReference type="Gene3D" id="2.30.30.30">
    <property type="match status" value="1"/>
</dbReference>
<dbReference type="InterPro" id="IPR008991">
    <property type="entry name" value="Translation_prot_SH3-like_sf"/>
</dbReference>
<dbReference type="NCBIfam" id="NF003392">
    <property type="entry name" value="PRK04542.1"/>
    <property type="match status" value="1"/>
</dbReference>
<sequence length="188" mass="21015">MPRASELRKGHVVEISGTLYRVLYVDVRSPSSRGAQTLYKVRFNQLPQGGKREETYTGDDVITSVALERRQVSLLYREGNVYTFMDQDDYSQYSVEEPIISEQLAFLSDGLGGINAMLVDDQIIGLELPTTIVLEIVECIPGMQAASATGRTKPAKCINGYQLQVPEYIKEGEKVRINTETGKFISRD</sequence>
<dbReference type="Proteomes" id="UP000198623">
    <property type="component" value="Unassembled WGS sequence"/>
</dbReference>
<proteinExistence type="inferred from homology"/>
<dbReference type="SUPFAM" id="SSF50104">
    <property type="entry name" value="Translation proteins SH3-like domain"/>
    <property type="match status" value="1"/>
</dbReference>
<dbReference type="InterPro" id="IPR001059">
    <property type="entry name" value="Transl_elong_P/YeiP_cen"/>
</dbReference>
<reference evidence="6" key="1">
    <citation type="submission" date="2016-10" db="EMBL/GenBank/DDBJ databases">
        <authorList>
            <person name="Varghese N."/>
            <person name="Submissions S."/>
        </authorList>
    </citation>
    <scope>NUCLEOTIDE SEQUENCE [LARGE SCALE GENOMIC DNA]</scope>
    <source>
        <strain evidence="6">CGMCC 1.10971</strain>
    </source>
</reference>
<dbReference type="OrthoDB" id="5599402at2"/>
<dbReference type="Gene3D" id="2.40.50.140">
    <property type="entry name" value="Nucleic acid-binding proteins"/>
    <property type="match status" value="2"/>
</dbReference>
<dbReference type="PANTHER" id="PTHR30053">
    <property type="entry name" value="ELONGATION FACTOR P"/>
    <property type="match status" value="1"/>
</dbReference>